<feature type="compositionally biased region" description="Polar residues" evidence="1">
    <location>
        <begin position="7"/>
        <end position="16"/>
    </location>
</feature>
<organism evidence="2 3">
    <name type="scientific">Nitrospina gracilis (strain 3/211)</name>
    <dbReference type="NCBI Taxonomy" id="1266370"/>
    <lineage>
        <taxon>Bacteria</taxon>
        <taxon>Pseudomonadati</taxon>
        <taxon>Nitrospinota/Tectimicrobiota group</taxon>
        <taxon>Nitrospinota</taxon>
        <taxon>Nitrospinia</taxon>
        <taxon>Nitrospinales</taxon>
        <taxon>Nitrospinaceae</taxon>
        <taxon>Nitrospina</taxon>
    </lineage>
</organism>
<evidence type="ECO:0000256" key="1">
    <source>
        <dbReference type="SAM" id="MobiDB-lite"/>
    </source>
</evidence>
<dbReference type="STRING" id="1266370.NITGR_130035"/>
<keyword evidence="3" id="KW-1185">Reference proteome</keyword>
<proteinExistence type="predicted"/>
<dbReference type="HOGENOM" id="CLU_2288553_0_0_0"/>
<evidence type="ECO:0000313" key="3">
    <source>
        <dbReference type="Proteomes" id="UP000011704"/>
    </source>
</evidence>
<feature type="region of interest" description="Disordered" evidence="1">
    <location>
        <begin position="37"/>
        <end position="101"/>
    </location>
</feature>
<feature type="region of interest" description="Disordered" evidence="1">
    <location>
        <begin position="1"/>
        <end position="21"/>
    </location>
</feature>
<comment type="caution">
    <text evidence="2">The sequence shown here is derived from an EMBL/GenBank/DDBJ whole genome shotgun (WGS) entry which is preliminary data.</text>
</comment>
<name>M1YW95_NITG3</name>
<dbReference type="AlphaFoldDB" id="M1YW95"/>
<protein>
    <submittedName>
        <fullName evidence="2">Uncharacterized protein</fullName>
    </submittedName>
</protein>
<sequence length="101" mass="11464">MKPSDLSKMTRQQLQNLARRKKISVSSNLLKNEMVSKIGRELRKQEKQKAAGGKGPAGKTSAKRRPVPEKPPPKNRHQKGGRRKTGCEKSRWLALSRRHKS</sequence>
<evidence type="ECO:0000313" key="2">
    <source>
        <dbReference type="EMBL" id="CCQ89569.1"/>
    </source>
</evidence>
<reference evidence="2 3" key="1">
    <citation type="journal article" date="2013" name="Front. Microbiol.">
        <title>The genome of Nitrospina gracilis illuminates the metabolism and evolution of the major marine nitrite oxidizer.</title>
        <authorList>
            <person name="Luecker S."/>
            <person name="Nowka B."/>
            <person name="Rattei T."/>
            <person name="Spieck E."/>
            <person name="and Daims H."/>
        </authorList>
    </citation>
    <scope>NUCLEOTIDE SEQUENCE [LARGE SCALE GENOMIC DNA]</scope>
    <source>
        <strain evidence="2 3">3/211</strain>
    </source>
</reference>
<feature type="compositionally biased region" description="Basic residues" evidence="1">
    <location>
        <begin position="73"/>
        <end position="84"/>
    </location>
</feature>
<feature type="compositionally biased region" description="Basic and acidic residues" evidence="1">
    <location>
        <begin position="38"/>
        <end position="49"/>
    </location>
</feature>
<dbReference type="Proteomes" id="UP000011704">
    <property type="component" value="Unassembled WGS sequence"/>
</dbReference>
<accession>M1YW95</accession>
<dbReference type="InParanoid" id="M1YW95"/>
<gene>
    <name evidence="2" type="ORF">NITGR_130035</name>
</gene>
<dbReference type="EMBL" id="CAQJ01000015">
    <property type="protein sequence ID" value="CCQ89569.1"/>
    <property type="molecule type" value="Genomic_DNA"/>
</dbReference>